<name>A0A3M7SXM2_BRAPC</name>
<evidence type="ECO:0000313" key="2">
    <source>
        <dbReference type="Proteomes" id="UP000276133"/>
    </source>
</evidence>
<evidence type="ECO:0000313" key="1">
    <source>
        <dbReference type="EMBL" id="RNA40553.1"/>
    </source>
</evidence>
<comment type="caution">
    <text evidence="1">The sequence shown here is derived from an EMBL/GenBank/DDBJ whole genome shotgun (WGS) entry which is preliminary data.</text>
</comment>
<proteinExistence type="predicted"/>
<dbReference type="EMBL" id="REGN01000634">
    <property type="protein sequence ID" value="RNA40553.1"/>
    <property type="molecule type" value="Genomic_DNA"/>
</dbReference>
<protein>
    <submittedName>
        <fullName evidence="1">Uncharacterized protein</fullName>
    </submittedName>
</protein>
<keyword evidence="2" id="KW-1185">Reference proteome</keyword>
<reference evidence="1 2" key="1">
    <citation type="journal article" date="2018" name="Sci. Rep.">
        <title>Genomic signatures of local adaptation to the degree of environmental predictability in rotifers.</title>
        <authorList>
            <person name="Franch-Gras L."/>
            <person name="Hahn C."/>
            <person name="Garcia-Roger E.M."/>
            <person name="Carmona M.J."/>
            <person name="Serra M."/>
            <person name="Gomez A."/>
        </authorList>
    </citation>
    <scope>NUCLEOTIDE SEQUENCE [LARGE SCALE GENOMIC DNA]</scope>
    <source>
        <strain evidence="1">HYR1</strain>
    </source>
</reference>
<gene>
    <name evidence="1" type="ORF">BpHYR1_045117</name>
</gene>
<dbReference type="Proteomes" id="UP000276133">
    <property type="component" value="Unassembled WGS sequence"/>
</dbReference>
<sequence length="104" mass="11903">MDEVGPLCWTRQYVPLPEPDHLHQLDQTALATCHLPTIWQTRKAPSTMLTNSNLTRGSPIGQPPFFMRSMHAFPAHFQFLTSFKQLFKQAVTEQSLLRSLNINP</sequence>
<dbReference type="AlphaFoldDB" id="A0A3M7SXM2"/>
<accession>A0A3M7SXM2</accession>
<organism evidence="1 2">
    <name type="scientific">Brachionus plicatilis</name>
    <name type="common">Marine rotifer</name>
    <name type="synonym">Brachionus muelleri</name>
    <dbReference type="NCBI Taxonomy" id="10195"/>
    <lineage>
        <taxon>Eukaryota</taxon>
        <taxon>Metazoa</taxon>
        <taxon>Spiralia</taxon>
        <taxon>Gnathifera</taxon>
        <taxon>Rotifera</taxon>
        <taxon>Eurotatoria</taxon>
        <taxon>Monogononta</taxon>
        <taxon>Pseudotrocha</taxon>
        <taxon>Ploima</taxon>
        <taxon>Brachionidae</taxon>
        <taxon>Brachionus</taxon>
    </lineage>
</organism>